<dbReference type="Pfam" id="PF04102">
    <property type="entry name" value="SlyX"/>
    <property type="match status" value="1"/>
</dbReference>
<keyword evidence="1" id="KW-0175">Coiled coil</keyword>
<name>A0A1I0QQM8_9RHOB</name>
<reference evidence="3 4" key="1">
    <citation type="submission" date="2016-10" db="EMBL/GenBank/DDBJ databases">
        <authorList>
            <person name="de Groot N.N."/>
        </authorList>
    </citation>
    <scope>NUCLEOTIDE SEQUENCE [LARGE SCALE GENOMIC DNA]</scope>
    <source>
        <strain evidence="3 4">DSM 29439</strain>
    </source>
</reference>
<keyword evidence="4" id="KW-1185">Reference proteome</keyword>
<accession>A0A1I0QQM8</accession>
<dbReference type="EMBL" id="FOJB01000001">
    <property type="protein sequence ID" value="SEW29793.1"/>
    <property type="molecule type" value="Genomic_DNA"/>
</dbReference>
<evidence type="ECO:0000256" key="2">
    <source>
        <dbReference type="SAM" id="MobiDB-lite"/>
    </source>
</evidence>
<dbReference type="PANTHER" id="PTHR36508">
    <property type="entry name" value="PROTEIN SLYX"/>
    <property type="match status" value="1"/>
</dbReference>
<dbReference type="AlphaFoldDB" id="A0A1I0QQM8"/>
<protein>
    <submittedName>
        <fullName evidence="3">SlyX protein</fullName>
    </submittedName>
</protein>
<proteinExistence type="predicted"/>
<sequence length="69" mass="8070">MTHDRLTQLEESIAHLSRQVEELNEVVTRQDTELSKMTHRVRMLMQREAEREQANSGGVVLGDERPPHY</sequence>
<gene>
    <name evidence="3" type="ORF">SAMN05444851_2815</name>
</gene>
<dbReference type="InterPro" id="IPR007236">
    <property type="entry name" value="SlyX"/>
</dbReference>
<evidence type="ECO:0000313" key="3">
    <source>
        <dbReference type="EMBL" id="SEW29793.1"/>
    </source>
</evidence>
<dbReference type="PANTHER" id="PTHR36508:SF1">
    <property type="entry name" value="PROTEIN SLYX"/>
    <property type="match status" value="1"/>
</dbReference>
<feature type="coiled-coil region" evidence="1">
    <location>
        <begin position="6"/>
        <end position="33"/>
    </location>
</feature>
<dbReference type="STRING" id="1173584.SAMN05444851_2815"/>
<organism evidence="3 4">
    <name type="scientific">Aliiroseovarius sediminilitoris</name>
    <dbReference type="NCBI Taxonomy" id="1173584"/>
    <lineage>
        <taxon>Bacteria</taxon>
        <taxon>Pseudomonadati</taxon>
        <taxon>Pseudomonadota</taxon>
        <taxon>Alphaproteobacteria</taxon>
        <taxon>Rhodobacterales</taxon>
        <taxon>Paracoccaceae</taxon>
        <taxon>Aliiroseovarius</taxon>
    </lineage>
</organism>
<evidence type="ECO:0000313" key="4">
    <source>
        <dbReference type="Proteomes" id="UP000199650"/>
    </source>
</evidence>
<evidence type="ECO:0000256" key="1">
    <source>
        <dbReference type="SAM" id="Coils"/>
    </source>
</evidence>
<feature type="region of interest" description="Disordered" evidence="2">
    <location>
        <begin position="49"/>
        <end position="69"/>
    </location>
</feature>
<dbReference type="Proteomes" id="UP000199650">
    <property type="component" value="Unassembled WGS sequence"/>
</dbReference>